<evidence type="ECO:0000259" key="1">
    <source>
        <dbReference type="PROSITE" id="PS51186"/>
    </source>
</evidence>
<dbReference type="Gene3D" id="3.40.630.30">
    <property type="match status" value="1"/>
</dbReference>
<keyword evidence="3" id="KW-1185">Reference proteome</keyword>
<dbReference type="Proteomes" id="UP000810207">
    <property type="component" value="Unassembled WGS sequence"/>
</dbReference>
<reference evidence="2 3" key="1">
    <citation type="submission" date="2021-03" db="EMBL/GenBank/DDBJ databases">
        <title>Genomic Encyclopedia of Type Strains, Phase IV (KMG-IV): sequencing the most valuable type-strain genomes for metagenomic binning, comparative biology and taxonomic classification.</title>
        <authorList>
            <person name="Goeker M."/>
        </authorList>
    </citation>
    <scope>NUCLEOTIDE SEQUENCE [LARGE SCALE GENOMIC DNA]</scope>
    <source>
        <strain evidence="2 3">DSM 21292</strain>
    </source>
</reference>
<sequence length="294" mass="33824">MTVETQYSIKKADQTKYSKCFATYRKNIWFRPSWSFLQQMMLDASDCFWIYRDDKRVAGISLSNNELGSFFMIPPFALTVDIVSFLKDVVVKSSEGSHRVEAYNVLSEHIEVFMNEGFNILSTRKCMIRPTEKIETSLPSDITCVKPNLEHITSITQLMNEAYCTGPDKRDLDTYRRDLIYYFEHNNQEEVLDASTILVQKETNEIVGVCLVSIWEGIPLIYEIAVKPNYNNQGLGRYMLCKAITHLESVYPVIRLFLTAGNNAEYLYSKLGFLSGEETSHLVFETEETPIATQ</sequence>
<dbReference type="InterPro" id="IPR000182">
    <property type="entry name" value="GNAT_dom"/>
</dbReference>
<dbReference type="SUPFAM" id="SSF55729">
    <property type="entry name" value="Acyl-CoA N-acyltransferases (Nat)"/>
    <property type="match status" value="1"/>
</dbReference>
<accession>A0ABS4S1N0</accession>
<dbReference type="InterPro" id="IPR016181">
    <property type="entry name" value="Acyl_CoA_acyltransferase"/>
</dbReference>
<dbReference type="EMBL" id="JAGIKV010000031">
    <property type="protein sequence ID" value="MBP2249038.1"/>
    <property type="molecule type" value="Genomic_DNA"/>
</dbReference>
<proteinExistence type="predicted"/>
<organism evidence="2 3">
    <name type="scientific">Paenibacillus xylanexedens</name>
    <dbReference type="NCBI Taxonomy" id="528191"/>
    <lineage>
        <taxon>Bacteria</taxon>
        <taxon>Bacillati</taxon>
        <taxon>Bacillota</taxon>
        <taxon>Bacilli</taxon>
        <taxon>Bacillales</taxon>
        <taxon>Paenibacillaceae</taxon>
        <taxon>Paenibacillus</taxon>
    </lineage>
</organism>
<dbReference type="Pfam" id="PF13508">
    <property type="entry name" value="Acetyltransf_7"/>
    <property type="match status" value="1"/>
</dbReference>
<evidence type="ECO:0000313" key="2">
    <source>
        <dbReference type="EMBL" id="MBP2249038.1"/>
    </source>
</evidence>
<name>A0ABS4S1N0_PAEXY</name>
<evidence type="ECO:0000313" key="3">
    <source>
        <dbReference type="Proteomes" id="UP000810207"/>
    </source>
</evidence>
<feature type="domain" description="N-acetyltransferase" evidence="1">
    <location>
        <begin position="140"/>
        <end position="290"/>
    </location>
</feature>
<dbReference type="PROSITE" id="PS51186">
    <property type="entry name" value="GNAT"/>
    <property type="match status" value="1"/>
</dbReference>
<dbReference type="RefSeq" id="WP_211085349.1">
    <property type="nucleotide sequence ID" value="NZ_JAGIKV010000031.1"/>
</dbReference>
<gene>
    <name evidence="2" type="ORF">J2Z28_005732</name>
</gene>
<protein>
    <submittedName>
        <fullName evidence="2">Ribosomal protein S18 acetylase RimI-like enzyme</fullName>
    </submittedName>
</protein>
<comment type="caution">
    <text evidence="2">The sequence shown here is derived from an EMBL/GenBank/DDBJ whole genome shotgun (WGS) entry which is preliminary data.</text>
</comment>
<dbReference type="CDD" id="cd04301">
    <property type="entry name" value="NAT_SF"/>
    <property type="match status" value="1"/>
</dbReference>